<proteinExistence type="predicted"/>
<organism evidence="1 2">
    <name type="scientific">Portunus trituberculatus</name>
    <name type="common">Swimming crab</name>
    <name type="synonym">Neptunus trituberculatus</name>
    <dbReference type="NCBI Taxonomy" id="210409"/>
    <lineage>
        <taxon>Eukaryota</taxon>
        <taxon>Metazoa</taxon>
        <taxon>Ecdysozoa</taxon>
        <taxon>Arthropoda</taxon>
        <taxon>Crustacea</taxon>
        <taxon>Multicrustacea</taxon>
        <taxon>Malacostraca</taxon>
        <taxon>Eumalacostraca</taxon>
        <taxon>Eucarida</taxon>
        <taxon>Decapoda</taxon>
        <taxon>Pleocyemata</taxon>
        <taxon>Brachyura</taxon>
        <taxon>Eubrachyura</taxon>
        <taxon>Portunoidea</taxon>
        <taxon>Portunidae</taxon>
        <taxon>Portuninae</taxon>
        <taxon>Portunus</taxon>
    </lineage>
</organism>
<evidence type="ECO:0000313" key="1">
    <source>
        <dbReference type="EMBL" id="MPC42459.1"/>
    </source>
</evidence>
<accession>A0A5B7FB23</accession>
<keyword evidence="2" id="KW-1185">Reference proteome</keyword>
<evidence type="ECO:0000313" key="2">
    <source>
        <dbReference type="Proteomes" id="UP000324222"/>
    </source>
</evidence>
<dbReference type="EMBL" id="VSRR010005446">
    <property type="protein sequence ID" value="MPC42459.1"/>
    <property type="molecule type" value="Genomic_DNA"/>
</dbReference>
<sequence length="54" mass="5974">MQKNVVFLEAVAGLRMCTGLWYTSFTSNAVSKRYSGSCEKGDDKALYMTKCVAI</sequence>
<reference evidence="1 2" key="1">
    <citation type="submission" date="2019-05" db="EMBL/GenBank/DDBJ databases">
        <title>Another draft genome of Portunus trituberculatus and its Hox gene families provides insights of decapod evolution.</title>
        <authorList>
            <person name="Jeong J.-H."/>
            <person name="Song I."/>
            <person name="Kim S."/>
            <person name="Choi T."/>
            <person name="Kim D."/>
            <person name="Ryu S."/>
            <person name="Kim W."/>
        </authorList>
    </citation>
    <scope>NUCLEOTIDE SEQUENCE [LARGE SCALE GENOMIC DNA]</scope>
    <source>
        <tissue evidence="1">Muscle</tissue>
    </source>
</reference>
<name>A0A5B7FB23_PORTR</name>
<protein>
    <submittedName>
        <fullName evidence="1">Uncharacterized protein</fullName>
    </submittedName>
</protein>
<dbReference type="Proteomes" id="UP000324222">
    <property type="component" value="Unassembled WGS sequence"/>
</dbReference>
<dbReference type="AlphaFoldDB" id="A0A5B7FB23"/>
<comment type="caution">
    <text evidence="1">The sequence shown here is derived from an EMBL/GenBank/DDBJ whole genome shotgun (WGS) entry which is preliminary data.</text>
</comment>
<gene>
    <name evidence="1" type="ORF">E2C01_036081</name>
</gene>